<name>A0ABT2RHX0_9FIRM</name>
<reference evidence="2 3" key="1">
    <citation type="journal article" date="2021" name="ISME Commun">
        <title>Automated analysis of genomic sequences facilitates high-throughput and comprehensive description of bacteria.</title>
        <authorList>
            <person name="Hitch T.C.A."/>
        </authorList>
    </citation>
    <scope>NUCLEOTIDE SEQUENCE [LARGE SCALE GENOMIC DNA]</scope>
    <source>
        <strain evidence="2 3">Sanger_03</strain>
    </source>
</reference>
<dbReference type="EMBL" id="JAOQJU010000001">
    <property type="protein sequence ID" value="MCU6685001.1"/>
    <property type="molecule type" value="Genomic_DNA"/>
</dbReference>
<feature type="domain" description="Aminoglycoside phosphotransferase" evidence="1">
    <location>
        <begin position="31"/>
        <end position="253"/>
    </location>
</feature>
<dbReference type="SUPFAM" id="SSF56112">
    <property type="entry name" value="Protein kinase-like (PK-like)"/>
    <property type="match status" value="1"/>
</dbReference>
<gene>
    <name evidence="2" type="ORF">OCV99_00270</name>
</gene>
<evidence type="ECO:0000313" key="2">
    <source>
        <dbReference type="EMBL" id="MCU6685001.1"/>
    </source>
</evidence>
<dbReference type="RefSeq" id="WP_158367210.1">
    <property type="nucleotide sequence ID" value="NZ_JAOQJU010000001.1"/>
</dbReference>
<dbReference type="InterPro" id="IPR011009">
    <property type="entry name" value="Kinase-like_dom_sf"/>
</dbReference>
<accession>A0ABT2RHX0</accession>
<evidence type="ECO:0000313" key="3">
    <source>
        <dbReference type="Proteomes" id="UP001652431"/>
    </source>
</evidence>
<dbReference type="InterPro" id="IPR002575">
    <property type="entry name" value="Aminoglycoside_PTrfase"/>
</dbReference>
<evidence type="ECO:0000259" key="1">
    <source>
        <dbReference type="Pfam" id="PF01636"/>
    </source>
</evidence>
<comment type="caution">
    <text evidence="2">The sequence shown here is derived from an EMBL/GenBank/DDBJ whole genome shotgun (WGS) entry which is preliminary data.</text>
</comment>
<proteinExistence type="predicted"/>
<dbReference type="Proteomes" id="UP001652431">
    <property type="component" value="Unassembled WGS sequence"/>
</dbReference>
<dbReference type="Pfam" id="PF01636">
    <property type="entry name" value="APH"/>
    <property type="match status" value="1"/>
</dbReference>
<dbReference type="Gene3D" id="3.90.1200.10">
    <property type="match status" value="1"/>
</dbReference>
<organism evidence="2 3">
    <name type="scientific">Dorea acetigenes</name>
    <dbReference type="NCBI Taxonomy" id="2981787"/>
    <lineage>
        <taxon>Bacteria</taxon>
        <taxon>Bacillati</taxon>
        <taxon>Bacillota</taxon>
        <taxon>Clostridia</taxon>
        <taxon>Lachnospirales</taxon>
        <taxon>Lachnospiraceae</taxon>
        <taxon>Dorea</taxon>
    </lineage>
</organism>
<keyword evidence="3" id="KW-1185">Reference proteome</keyword>
<protein>
    <submittedName>
        <fullName evidence="2">Aminoglycoside phosphotransferase family protein</fullName>
    </submittedName>
</protein>
<sequence>MDRIEGLREYIKMPEYREALGIPAGAGELYQPLAQGEYNINYWFVHPVTAKKLVLRVNTGSQMHLDRQIEYEHNALKILEPSGRTPKPLYVDGSRKHLNYGVMVMEYLEGHALDYRKDLTLAAHCLADIHSTPVPDTYIGSGERISGTKESGLLQPENPLQAILDECREMVQTYYQSDLGEIQKKKQIERLLLAGQKRVDAVGDYTGYRCCINTELNSGNFLINGAGKPNYLVDWEKPLYGDPVQDLGHFLAPTTTFWKTDVILSEEEMSDFVMQYKKAADGRFDVAGIEERLRLFVPITCLRGITWCAMAWVQYQEPGRLIRNEETFRKMEDYLSREFLDMIETRYY</sequence>